<protein>
    <submittedName>
        <fullName evidence="1">Uncharacterized protein</fullName>
    </submittedName>
</protein>
<name>A0A5S5D7V9_9SPHI</name>
<dbReference type="AlphaFoldDB" id="A0A5S5D7V9"/>
<organism evidence="1 2">
    <name type="scientific">Sphingobacterium allocomposti</name>
    <dbReference type="NCBI Taxonomy" id="415956"/>
    <lineage>
        <taxon>Bacteria</taxon>
        <taxon>Pseudomonadati</taxon>
        <taxon>Bacteroidota</taxon>
        <taxon>Sphingobacteriia</taxon>
        <taxon>Sphingobacteriales</taxon>
        <taxon>Sphingobacteriaceae</taxon>
        <taxon>Sphingobacterium</taxon>
    </lineage>
</organism>
<evidence type="ECO:0000313" key="1">
    <source>
        <dbReference type="EMBL" id="TYP91564.1"/>
    </source>
</evidence>
<dbReference type="Proteomes" id="UP000325105">
    <property type="component" value="Unassembled WGS sequence"/>
</dbReference>
<reference evidence="1 2" key="1">
    <citation type="submission" date="2019-07" db="EMBL/GenBank/DDBJ databases">
        <title>Genomic Encyclopedia of Archaeal and Bacterial Type Strains, Phase II (KMG-II): from individual species to whole genera.</title>
        <authorList>
            <person name="Goeker M."/>
        </authorList>
    </citation>
    <scope>NUCLEOTIDE SEQUENCE [LARGE SCALE GENOMIC DNA]</scope>
    <source>
        <strain evidence="1 2">DSM 18850</strain>
    </source>
</reference>
<accession>A0A5S5D7V9</accession>
<sequence length="142" mass="16171">MLSSLHPVCFFIGDEAAINYSLVSIIKRTHELTTFRHPSFCYGNLCIFHPVFLQYIIRHHRSYLISTNLSNIRRISGMILTSCANNYLRRHSTTSVVRIRRPQQTSGPCTLKHAAVYPAASRLRRSPRTGNLCKNVADPTLN</sequence>
<gene>
    <name evidence="1" type="ORF">BC792_11988</name>
</gene>
<evidence type="ECO:0000313" key="2">
    <source>
        <dbReference type="Proteomes" id="UP000325105"/>
    </source>
</evidence>
<proteinExistence type="predicted"/>
<keyword evidence="2" id="KW-1185">Reference proteome</keyword>
<comment type="caution">
    <text evidence="1">The sequence shown here is derived from an EMBL/GenBank/DDBJ whole genome shotgun (WGS) entry which is preliminary data.</text>
</comment>
<dbReference type="EMBL" id="VNHX01000019">
    <property type="protein sequence ID" value="TYP91564.1"/>
    <property type="molecule type" value="Genomic_DNA"/>
</dbReference>